<evidence type="ECO:0000313" key="3">
    <source>
        <dbReference type="Proteomes" id="UP001066276"/>
    </source>
</evidence>
<gene>
    <name evidence="2" type="ORF">NDU88_007992</name>
</gene>
<accession>A0AAV7VUG8</accession>
<evidence type="ECO:0000256" key="1">
    <source>
        <dbReference type="SAM" id="MobiDB-lite"/>
    </source>
</evidence>
<feature type="compositionally biased region" description="Basic and acidic residues" evidence="1">
    <location>
        <begin position="72"/>
        <end position="83"/>
    </location>
</feature>
<sequence>MPLGADRAPGPAETGAWVSPERSRLAAGGGPAGDAGAVVLHELVLGLGPRDQDQSVEKMLQQRRQCAVPTDCVKESSGDRGPRPVDAGAARRQWRPENGGVRQRAEVGEAACFMKRGVWQSAVDKEGAHPQ</sequence>
<protein>
    <submittedName>
        <fullName evidence="2">Uncharacterized protein</fullName>
    </submittedName>
</protein>
<comment type="caution">
    <text evidence="2">The sequence shown here is derived from an EMBL/GenBank/DDBJ whole genome shotgun (WGS) entry which is preliminary data.</text>
</comment>
<dbReference type="EMBL" id="JANPWB010000003">
    <property type="protein sequence ID" value="KAJ1204211.1"/>
    <property type="molecule type" value="Genomic_DNA"/>
</dbReference>
<reference evidence="2" key="1">
    <citation type="journal article" date="2022" name="bioRxiv">
        <title>Sequencing and chromosome-scale assembly of the giantPleurodeles waltlgenome.</title>
        <authorList>
            <person name="Brown T."/>
            <person name="Elewa A."/>
            <person name="Iarovenko S."/>
            <person name="Subramanian E."/>
            <person name="Araus A.J."/>
            <person name="Petzold A."/>
            <person name="Susuki M."/>
            <person name="Suzuki K.-i.T."/>
            <person name="Hayashi T."/>
            <person name="Toyoda A."/>
            <person name="Oliveira C."/>
            <person name="Osipova E."/>
            <person name="Leigh N.D."/>
            <person name="Simon A."/>
            <person name="Yun M.H."/>
        </authorList>
    </citation>
    <scope>NUCLEOTIDE SEQUENCE</scope>
    <source>
        <strain evidence="2">20211129_DDA</strain>
        <tissue evidence="2">Liver</tissue>
    </source>
</reference>
<keyword evidence="3" id="KW-1185">Reference proteome</keyword>
<organism evidence="2 3">
    <name type="scientific">Pleurodeles waltl</name>
    <name type="common">Iberian ribbed newt</name>
    <dbReference type="NCBI Taxonomy" id="8319"/>
    <lineage>
        <taxon>Eukaryota</taxon>
        <taxon>Metazoa</taxon>
        <taxon>Chordata</taxon>
        <taxon>Craniata</taxon>
        <taxon>Vertebrata</taxon>
        <taxon>Euteleostomi</taxon>
        <taxon>Amphibia</taxon>
        <taxon>Batrachia</taxon>
        <taxon>Caudata</taxon>
        <taxon>Salamandroidea</taxon>
        <taxon>Salamandridae</taxon>
        <taxon>Pleurodelinae</taxon>
        <taxon>Pleurodeles</taxon>
    </lineage>
</organism>
<name>A0AAV7VUG8_PLEWA</name>
<dbReference type="AlphaFoldDB" id="A0AAV7VUG8"/>
<dbReference type="Proteomes" id="UP001066276">
    <property type="component" value="Chromosome 2_1"/>
</dbReference>
<feature type="region of interest" description="Disordered" evidence="1">
    <location>
        <begin position="69"/>
        <end position="104"/>
    </location>
</feature>
<proteinExistence type="predicted"/>
<feature type="region of interest" description="Disordered" evidence="1">
    <location>
        <begin position="1"/>
        <end position="33"/>
    </location>
</feature>
<evidence type="ECO:0000313" key="2">
    <source>
        <dbReference type="EMBL" id="KAJ1204211.1"/>
    </source>
</evidence>